<protein>
    <submittedName>
        <fullName evidence="2">GNAT family N-acetyltransferase</fullName>
        <ecNumber evidence="2">2.3.1.-</ecNumber>
    </submittedName>
</protein>
<proteinExistence type="predicted"/>
<feature type="domain" description="N-acetyltransferase" evidence="1">
    <location>
        <begin position="98"/>
        <end position="225"/>
    </location>
</feature>
<name>A0ABU3PUU8_9ACTN</name>
<dbReference type="EMBL" id="JAVYII010000003">
    <property type="protein sequence ID" value="MDT9593000.1"/>
    <property type="molecule type" value="Genomic_DNA"/>
</dbReference>
<organism evidence="2 3">
    <name type="scientific">Nocardioides imazamoxiresistens</name>
    <dbReference type="NCBI Taxonomy" id="3231893"/>
    <lineage>
        <taxon>Bacteria</taxon>
        <taxon>Bacillati</taxon>
        <taxon>Actinomycetota</taxon>
        <taxon>Actinomycetes</taxon>
        <taxon>Propionibacteriales</taxon>
        <taxon>Nocardioidaceae</taxon>
        <taxon>Nocardioides</taxon>
    </lineage>
</organism>
<evidence type="ECO:0000313" key="2">
    <source>
        <dbReference type="EMBL" id="MDT9593000.1"/>
    </source>
</evidence>
<evidence type="ECO:0000313" key="3">
    <source>
        <dbReference type="Proteomes" id="UP001268542"/>
    </source>
</evidence>
<keyword evidence="3" id="KW-1185">Reference proteome</keyword>
<gene>
    <name evidence="2" type="ORF">RDV89_07970</name>
</gene>
<dbReference type="Proteomes" id="UP001268542">
    <property type="component" value="Unassembled WGS sequence"/>
</dbReference>
<evidence type="ECO:0000259" key="1">
    <source>
        <dbReference type="PROSITE" id="PS51186"/>
    </source>
</evidence>
<sequence length="225" mass="23764">MSVLDHPVRAALLGAHAPLARRVGSAVAYAPEVATFCAPPDQPDADDWADLARLLSPGAFADLFSHPATPPDGWAPVFELDGLQMVGPISAPRTPRPEGHVELGAADVPDMLALAAATRPGPFWAGTVRMGRYVGVRRDGVLLAMAGERLRPPGFTEVSAVCARPEARGQGLATALVAELVRGVATRGERAFLHVAADNPALGVYERLGFTARREVRFHGWTTPA</sequence>
<dbReference type="CDD" id="cd04301">
    <property type="entry name" value="NAT_SF"/>
    <property type="match status" value="1"/>
</dbReference>
<keyword evidence="2" id="KW-0808">Transferase</keyword>
<dbReference type="RefSeq" id="WP_315732427.1">
    <property type="nucleotide sequence ID" value="NZ_JAVYII010000003.1"/>
</dbReference>
<dbReference type="InterPro" id="IPR000182">
    <property type="entry name" value="GNAT_dom"/>
</dbReference>
<dbReference type="InterPro" id="IPR016181">
    <property type="entry name" value="Acyl_CoA_acyltransferase"/>
</dbReference>
<dbReference type="InterPro" id="IPR013653">
    <property type="entry name" value="GCN5-like_dom"/>
</dbReference>
<dbReference type="GO" id="GO:0016746">
    <property type="term" value="F:acyltransferase activity"/>
    <property type="evidence" value="ECO:0007669"/>
    <property type="project" value="UniProtKB-KW"/>
</dbReference>
<dbReference type="SUPFAM" id="SSF55729">
    <property type="entry name" value="Acyl-CoA N-acyltransferases (Nat)"/>
    <property type="match status" value="1"/>
</dbReference>
<dbReference type="PROSITE" id="PS51186">
    <property type="entry name" value="GNAT"/>
    <property type="match status" value="1"/>
</dbReference>
<accession>A0ABU3PUU8</accession>
<keyword evidence="2" id="KW-0012">Acyltransferase</keyword>
<reference evidence="2 3" key="1">
    <citation type="submission" date="2023-08" db="EMBL/GenBank/DDBJ databases">
        <title>Nocardioides seae sp. nov., a bacterium isolated from a soil.</title>
        <authorList>
            <person name="Wang X."/>
        </authorList>
    </citation>
    <scope>NUCLEOTIDE SEQUENCE [LARGE SCALE GENOMIC DNA]</scope>
    <source>
        <strain evidence="2 3">YZH12</strain>
    </source>
</reference>
<comment type="caution">
    <text evidence="2">The sequence shown here is derived from an EMBL/GenBank/DDBJ whole genome shotgun (WGS) entry which is preliminary data.</text>
</comment>
<dbReference type="Gene3D" id="3.40.630.30">
    <property type="match status" value="1"/>
</dbReference>
<dbReference type="Pfam" id="PF08445">
    <property type="entry name" value="FR47"/>
    <property type="match status" value="1"/>
</dbReference>
<dbReference type="EC" id="2.3.1.-" evidence="2"/>